<sequence length="93" mass="9957">MLRRGGDVSRSAGVDRILARPTVGAVFSGGWRAERPVVDASRCKLCGVCWLFCPDAAIGITEAGVVIDYNYCKGCGICARECPFKAITMVGER</sequence>
<evidence type="ECO:0000256" key="4">
    <source>
        <dbReference type="ARBA" id="ARBA00022737"/>
    </source>
</evidence>
<protein>
    <submittedName>
        <fullName evidence="9">Pyruvate ferredoxin oxidoreductase</fullName>
    </submittedName>
</protein>
<comment type="caution">
    <text evidence="9">The sequence shown here is derived from an EMBL/GenBank/DDBJ whole genome shotgun (WGS) entry which is preliminary data.</text>
</comment>
<dbReference type="Gene3D" id="3.30.70.20">
    <property type="match status" value="1"/>
</dbReference>
<dbReference type="GO" id="GO:0016625">
    <property type="term" value="F:oxidoreductase activity, acting on the aldehyde or oxo group of donors, iron-sulfur protein as acceptor"/>
    <property type="evidence" value="ECO:0007669"/>
    <property type="project" value="InterPro"/>
</dbReference>
<comment type="cofactor">
    <cofactor evidence="1">
        <name>[4Fe-4S] cluster</name>
        <dbReference type="ChEBI" id="CHEBI:49883"/>
    </cofactor>
</comment>
<feature type="domain" description="4Fe-4S ferredoxin-type" evidence="8">
    <location>
        <begin position="63"/>
        <end position="92"/>
    </location>
</feature>
<keyword evidence="7" id="KW-0411">Iron-sulfur</keyword>
<dbReference type="InterPro" id="IPR011898">
    <property type="entry name" value="PorD_KorD"/>
</dbReference>
<keyword evidence="5" id="KW-0249">Electron transport</keyword>
<gene>
    <name evidence="9" type="ORF">ENV17_00440</name>
</gene>
<dbReference type="PANTHER" id="PTHR43724">
    <property type="entry name" value="PYRUVATE SYNTHASE SUBUNIT PORD"/>
    <property type="match status" value="1"/>
</dbReference>
<keyword evidence="3" id="KW-0479">Metal-binding</keyword>
<dbReference type="PANTHER" id="PTHR43724:SF1">
    <property type="entry name" value="PYRUVATE SYNTHASE SUBUNIT PORD"/>
    <property type="match status" value="1"/>
</dbReference>
<evidence type="ECO:0000256" key="2">
    <source>
        <dbReference type="ARBA" id="ARBA00022485"/>
    </source>
</evidence>
<keyword evidence="6" id="KW-0408">Iron</keyword>
<evidence type="ECO:0000256" key="1">
    <source>
        <dbReference type="ARBA" id="ARBA00001966"/>
    </source>
</evidence>
<reference evidence="9" key="1">
    <citation type="journal article" date="2020" name="mSystems">
        <title>Genome- and Community-Level Interaction Insights into Carbon Utilization and Element Cycling Functions of Hydrothermarchaeota in Hydrothermal Sediment.</title>
        <authorList>
            <person name="Zhou Z."/>
            <person name="Liu Y."/>
            <person name="Xu W."/>
            <person name="Pan J."/>
            <person name="Luo Z.H."/>
            <person name="Li M."/>
        </authorList>
    </citation>
    <scope>NUCLEOTIDE SEQUENCE [LARGE SCALE GENOMIC DNA]</scope>
    <source>
        <strain evidence="9">SpSt-735</strain>
    </source>
</reference>
<dbReference type="AlphaFoldDB" id="A0A7C4F7X6"/>
<evidence type="ECO:0000256" key="5">
    <source>
        <dbReference type="ARBA" id="ARBA00022982"/>
    </source>
</evidence>
<evidence type="ECO:0000256" key="3">
    <source>
        <dbReference type="ARBA" id="ARBA00022723"/>
    </source>
</evidence>
<dbReference type="SUPFAM" id="SSF54862">
    <property type="entry name" value="4Fe-4S ferredoxins"/>
    <property type="match status" value="1"/>
</dbReference>
<keyword evidence="4" id="KW-0677">Repeat</keyword>
<organism evidence="9">
    <name type="scientific">Thermofilum pendens</name>
    <dbReference type="NCBI Taxonomy" id="2269"/>
    <lineage>
        <taxon>Archaea</taxon>
        <taxon>Thermoproteota</taxon>
        <taxon>Thermoprotei</taxon>
        <taxon>Thermofilales</taxon>
        <taxon>Thermofilaceae</taxon>
        <taxon>Thermofilum</taxon>
    </lineage>
</organism>
<evidence type="ECO:0000259" key="8">
    <source>
        <dbReference type="PROSITE" id="PS51379"/>
    </source>
</evidence>
<dbReference type="GO" id="GO:0046872">
    <property type="term" value="F:metal ion binding"/>
    <property type="evidence" value="ECO:0007669"/>
    <property type="project" value="UniProtKB-KW"/>
</dbReference>
<accession>A0A7C4F7X6</accession>
<dbReference type="Pfam" id="PF00037">
    <property type="entry name" value="Fer4"/>
    <property type="match status" value="2"/>
</dbReference>
<keyword evidence="5" id="KW-0813">Transport</keyword>
<feature type="domain" description="4Fe-4S ferredoxin-type" evidence="8">
    <location>
        <begin position="34"/>
        <end position="62"/>
    </location>
</feature>
<evidence type="ECO:0000313" key="9">
    <source>
        <dbReference type="EMBL" id="HGI42844.1"/>
    </source>
</evidence>
<keyword evidence="9" id="KW-0670">Pyruvate</keyword>
<dbReference type="InterPro" id="IPR017900">
    <property type="entry name" value="4Fe4S_Fe_S_CS"/>
</dbReference>
<evidence type="ECO:0000256" key="7">
    <source>
        <dbReference type="ARBA" id="ARBA00023014"/>
    </source>
</evidence>
<dbReference type="InterPro" id="IPR017896">
    <property type="entry name" value="4Fe4S_Fe-S-bd"/>
</dbReference>
<proteinExistence type="predicted"/>
<keyword evidence="2" id="KW-0004">4Fe-4S</keyword>
<dbReference type="PROSITE" id="PS51379">
    <property type="entry name" value="4FE4S_FER_2"/>
    <property type="match status" value="2"/>
</dbReference>
<dbReference type="NCBIfam" id="TIGR02179">
    <property type="entry name" value="PorD_KorD"/>
    <property type="match status" value="1"/>
</dbReference>
<dbReference type="PROSITE" id="PS00198">
    <property type="entry name" value="4FE4S_FER_1"/>
    <property type="match status" value="1"/>
</dbReference>
<evidence type="ECO:0000256" key="6">
    <source>
        <dbReference type="ARBA" id="ARBA00023004"/>
    </source>
</evidence>
<dbReference type="GO" id="GO:0051539">
    <property type="term" value="F:4 iron, 4 sulfur cluster binding"/>
    <property type="evidence" value="ECO:0007669"/>
    <property type="project" value="UniProtKB-KW"/>
</dbReference>
<dbReference type="EMBL" id="DTFI01000012">
    <property type="protein sequence ID" value="HGI42844.1"/>
    <property type="molecule type" value="Genomic_DNA"/>
</dbReference>
<name>A0A7C4F7X6_THEPE</name>